<reference evidence="3 4" key="2">
    <citation type="submission" date="2024-07" db="EMBL/GenBank/DDBJ databases">
        <authorList>
            <person name="Akdeniz Z."/>
        </authorList>
    </citation>
    <scope>NUCLEOTIDE SEQUENCE [LARGE SCALE GENOMIC DNA]</scope>
</reference>
<evidence type="ECO:0000259" key="1">
    <source>
        <dbReference type="PROSITE" id="PS50011"/>
    </source>
</evidence>
<dbReference type="SMART" id="SM00220">
    <property type="entry name" value="S_TKc"/>
    <property type="match status" value="1"/>
</dbReference>
<dbReference type="Gene3D" id="3.30.200.20">
    <property type="entry name" value="Phosphorylase Kinase, domain 1"/>
    <property type="match status" value="1"/>
</dbReference>
<dbReference type="InterPro" id="IPR000719">
    <property type="entry name" value="Prot_kinase_dom"/>
</dbReference>
<evidence type="ECO:0000313" key="4">
    <source>
        <dbReference type="Proteomes" id="UP001642409"/>
    </source>
</evidence>
<keyword evidence="3" id="KW-0808">Transferase</keyword>
<sequence length="525" mass="60995">MTNSMRISLINGSIMLNEYTYLNQIGNGTQSKYILCEKQKEKYAFQLLPKNQQSQNRILTLQKIHNIKHVIKLHELYETIIIDDSVDNQDILKLINEKLIIAVYHYTPLSQISQTTFTNNPNPGYRILNDNQLKQCLNLFKRICETVKQLHDIGIYHFDLKPDNILASSNNFYIIDFGSSPQSTTQPQSIDCIYDSRIACVQCVTELMSPRKYDLYDGYFSCKEFDVFSLGCLLFYLLTNTFPTTSIESSARQYHQILKSYNAGLADLVRNATHRDLCLRYSLTDVISHPSLDIQLDAEQSLFSISTKTFRTSYSQSFISNDSEQDNSGKLKLFHFKHQSELINKAAKRLPLRSQSQFKIKLLKNKYRLVDDHGFLGLQHQLRTGVLRYRQELFVSTMMRRTIQHYNAHIDSRKAETHIWSSFYFRYPQIITLHLLQDIKALTYKPKFDDSDEELTIDDESSTVSLIDNSEPFRSKMEIPKFKEQKTKSQENIEVKIFQDIDDFLSASVQVSSNSDVDEDSSYAM</sequence>
<protein>
    <submittedName>
        <fullName evidence="2">CAMK CAMKL</fullName>
    </submittedName>
    <submittedName>
        <fullName evidence="3">Kinase</fullName>
    </submittedName>
</protein>
<reference evidence="2" key="1">
    <citation type="submission" date="2023-06" db="EMBL/GenBank/DDBJ databases">
        <authorList>
            <person name="Kurt Z."/>
        </authorList>
    </citation>
    <scope>NUCLEOTIDE SEQUENCE</scope>
</reference>
<dbReference type="Proteomes" id="UP001642409">
    <property type="component" value="Unassembled WGS sequence"/>
</dbReference>
<dbReference type="GO" id="GO:0005737">
    <property type="term" value="C:cytoplasm"/>
    <property type="evidence" value="ECO:0007669"/>
    <property type="project" value="TreeGrafter"/>
</dbReference>
<keyword evidence="3" id="KW-0418">Kinase</keyword>
<dbReference type="GO" id="GO:0005524">
    <property type="term" value="F:ATP binding"/>
    <property type="evidence" value="ECO:0007669"/>
    <property type="project" value="InterPro"/>
</dbReference>
<organism evidence="2">
    <name type="scientific">Hexamita inflata</name>
    <dbReference type="NCBI Taxonomy" id="28002"/>
    <lineage>
        <taxon>Eukaryota</taxon>
        <taxon>Metamonada</taxon>
        <taxon>Diplomonadida</taxon>
        <taxon>Hexamitidae</taxon>
        <taxon>Hexamitinae</taxon>
        <taxon>Hexamita</taxon>
    </lineage>
</organism>
<dbReference type="PANTHER" id="PTHR44167">
    <property type="entry name" value="OVARIAN-SPECIFIC SERINE/THREONINE-PROTEIN KINASE LOK-RELATED"/>
    <property type="match status" value="1"/>
</dbReference>
<dbReference type="GO" id="GO:0004674">
    <property type="term" value="F:protein serine/threonine kinase activity"/>
    <property type="evidence" value="ECO:0007669"/>
    <property type="project" value="TreeGrafter"/>
</dbReference>
<dbReference type="SUPFAM" id="SSF56112">
    <property type="entry name" value="Protein kinase-like (PK-like)"/>
    <property type="match status" value="1"/>
</dbReference>
<keyword evidence="4" id="KW-1185">Reference proteome</keyword>
<evidence type="ECO:0000313" key="2">
    <source>
        <dbReference type="EMBL" id="CAI9924993.1"/>
    </source>
</evidence>
<dbReference type="Pfam" id="PF00069">
    <property type="entry name" value="Pkinase"/>
    <property type="match status" value="1"/>
</dbReference>
<gene>
    <name evidence="2" type="ORF">HINF_LOCUS12638</name>
    <name evidence="3" type="ORF">HINF_LOCUS65455</name>
</gene>
<dbReference type="EMBL" id="CAXDID020000430">
    <property type="protein sequence ID" value="CAL6090742.1"/>
    <property type="molecule type" value="Genomic_DNA"/>
</dbReference>
<dbReference type="GO" id="GO:0044773">
    <property type="term" value="P:mitotic DNA damage checkpoint signaling"/>
    <property type="evidence" value="ECO:0007669"/>
    <property type="project" value="TreeGrafter"/>
</dbReference>
<dbReference type="Gene3D" id="1.10.510.10">
    <property type="entry name" value="Transferase(Phosphotransferase) domain 1"/>
    <property type="match status" value="1"/>
</dbReference>
<feature type="domain" description="Protein kinase" evidence="1">
    <location>
        <begin position="19"/>
        <end position="292"/>
    </location>
</feature>
<evidence type="ECO:0000313" key="3">
    <source>
        <dbReference type="EMBL" id="CAL6090742.1"/>
    </source>
</evidence>
<dbReference type="PROSITE" id="PS50011">
    <property type="entry name" value="PROTEIN_KINASE_DOM"/>
    <property type="match status" value="1"/>
</dbReference>
<proteinExistence type="predicted"/>
<dbReference type="InterPro" id="IPR011009">
    <property type="entry name" value="Kinase-like_dom_sf"/>
</dbReference>
<dbReference type="EMBL" id="CATOUU010000331">
    <property type="protein sequence ID" value="CAI9924993.1"/>
    <property type="molecule type" value="Genomic_DNA"/>
</dbReference>
<accession>A0AA86NTB9</accession>
<name>A0AA86NTB9_9EUKA</name>
<comment type="caution">
    <text evidence="2">The sequence shown here is derived from an EMBL/GenBank/DDBJ whole genome shotgun (WGS) entry which is preliminary data.</text>
</comment>
<dbReference type="AlphaFoldDB" id="A0AA86NTB9"/>
<dbReference type="PANTHER" id="PTHR44167:SF24">
    <property type="entry name" value="SERINE_THREONINE-PROTEIN KINASE CHK2"/>
    <property type="match status" value="1"/>
</dbReference>
<dbReference type="GO" id="GO:0005634">
    <property type="term" value="C:nucleus"/>
    <property type="evidence" value="ECO:0007669"/>
    <property type="project" value="TreeGrafter"/>
</dbReference>